<comment type="subcellular location">
    <subcellularLocation>
        <location evidence="1">Nucleus</location>
    </subcellularLocation>
</comment>
<dbReference type="STRING" id="133381.A0A2T9Z4Y9"/>
<dbReference type="Proteomes" id="UP000245609">
    <property type="component" value="Unassembled WGS sequence"/>
</dbReference>
<dbReference type="AlphaFoldDB" id="A0A2T9Z4Y9"/>
<gene>
    <name evidence="8" type="ORF">BB560_005471</name>
</gene>
<evidence type="ECO:0008006" key="10">
    <source>
        <dbReference type="Google" id="ProtNLM"/>
    </source>
</evidence>
<evidence type="ECO:0000259" key="7">
    <source>
        <dbReference type="Pfam" id="PF18517"/>
    </source>
</evidence>
<evidence type="ECO:0000313" key="9">
    <source>
        <dbReference type="Proteomes" id="UP000245609"/>
    </source>
</evidence>
<protein>
    <recommendedName>
        <fullName evidence="10">Meiotic nuclear division protein 1</fullName>
    </recommendedName>
</protein>
<keyword evidence="9" id="KW-1185">Reference proteome</keyword>
<reference evidence="8 9" key="1">
    <citation type="journal article" date="2018" name="MBio">
        <title>Comparative Genomics Reveals the Core Gene Toolbox for the Fungus-Insect Symbiosis.</title>
        <authorList>
            <person name="Wang Y."/>
            <person name="Stata M."/>
            <person name="Wang W."/>
            <person name="Stajich J.E."/>
            <person name="White M.M."/>
            <person name="Moncalvo J.M."/>
        </authorList>
    </citation>
    <scope>NUCLEOTIDE SEQUENCE [LARGE SCALE GENOMIC DNA]</scope>
    <source>
        <strain evidence="8 9">SC-DP-2</strain>
    </source>
</reference>
<feature type="domain" description="Leucine zipper with capping helix" evidence="7">
    <location>
        <begin position="148"/>
        <end position="201"/>
    </location>
</feature>
<evidence type="ECO:0000256" key="4">
    <source>
        <dbReference type="SAM" id="Coils"/>
    </source>
</evidence>
<evidence type="ECO:0000256" key="3">
    <source>
        <dbReference type="ARBA" id="ARBA00023242"/>
    </source>
</evidence>
<dbReference type="InterPro" id="IPR040661">
    <property type="entry name" value="LZ3wCH"/>
</dbReference>
<dbReference type="GO" id="GO:0005634">
    <property type="term" value="C:nucleus"/>
    <property type="evidence" value="ECO:0007669"/>
    <property type="project" value="UniProtKB-SubCell"/>
</dbReference>
<dbReference type="InterPro" id="IPR040453">
    <property type="entry name" value="Mnd1_HTH"/>
</dbReference>
<name>A0A2T9Z4Y9_9FUNG</name>
<evidence type="ECO:0000256" key="2">
    <source>
        <dbReference type="ARBA" id="ARBA00023054"/>
    </source>
</evidence>
<organism evidence="8 9">
    <name type="scientific">Smittium megazygosporum</name>
    <dbReference type="NCBI Taxonomy" id="133381"/>
    <lineage>
        <taxon>Eukaryota</taxon>
        <taxon>Fungi</taxon>
        <taxon>Fungi incertae sedis</taxon>
        <taxon>Zoopagomycota</taxon>
        <taxon>Kickxellomycotina</taxon>
        <taxon>Harpellomycetes</taxon>
        <taxon>Harpellales</taxon>
        <taxon>Legeriomycetaceae</taxon>
        <taxon>Smittium</taxon>
    </lineage>
</organism>
<sequence>APSSSSKNWKNLATKKRKYLYFELTYSLFLFSLSLLGNLALATIKDTLQALVDDGKAHLEKVGTSNYYWAFPSEAVVKRKRKLEELQSQHSDLTKQKNTLEAQINESLKGKEESDERKELEAQLFELEETNKKQSESLERFRECDPEVLRALKEKSTIAKTAANRWTDNIFILQSWCRDKFNIETSTFNKQFGLPDDFDNIP</sequence>
<evidence type="ECO:0000256" key="5">
    <source>
        <dbReference type="SAM" id="Phobius"/>
    </source>
</evidence>
<keyword evidence="3" id="KW-0539">Nucleus</keyword>
<keyword evidence="5" id="KW-1133">Transmembrane helix</keyword>
<dbReference type="Pfam" id="PF18517">
    <property type="entry name" value="LZ3wCH"/>
    <property type="match status" value="1"/>
</dbReference>
<evidence type="ECO:0000313" key="8">
    <source>
        <dbReference type="EMBL" id="PVU99668.1"/>
    </source>
</evidence>
<feature type="coiled-coil region" evidence="4">
    <location>
        <begin position="76"/>
        <end position="137"/>
    </location>
</feature>
<feature type="domain" description="Mnd1 HTH" evidence="6">
    <location>
        <begin position="42"/>
        <end position="72"/>
    </location>
</feature>
<keyword evidence="2 4" id="KW-0175">Coiled coil</keyword>
<proteinExistence type="predicted"/>
<dbReference type="OrthoDB" id="273345at2759"/>
<keyword evidence="5" id="KW-0472">Membrane</keyword>
<dbReference type="EMBL" id="MBFS01002236">
    <property type="protein sequence ID" value="PVU99668.1"/>
    <property type="molecule type" value="Genomic_DNA"/>
</dbReference>
<feature type="non-terminal residue" evidence="8">
    <location>
        <position position="1"/>
    </location>
</feature>
<evidence type="ECO:0000256" key="1">
    <source>
        <dbReference type="ARBA" id="ARBA00004123"/>
    </source>
</evidence>
<accession>A0A2T9Z4Y9</accession>
<feature type="transmembrane region" description="Helical" evidence="5">
    <location>
        <begin position="20"/>
        <end position="41"/>
    </location>
</feature>
<comment type="caution">
    <text evidence="8">The sequence shown here is derived from an EMBL/GenBank/DDBJ whole genome shotgun (WGS) entry which is preliminary data.</text>
</comment>
<keyword evidence="5" id="KW-0812">Transmembrane</keyword>
<evidence type="ECO:0000259" key="6">
    <source>
        <dbReference type="Pfam" id="PF03962"/>
    </source>
</evidence>
<dbReference type="Pfam" id="PF03962">
    <property type="entry name" value="Mnd1"/>
    <property type="match status" value="1"/>
</dbReference>